<dbReference type="Proteomes" id="UP000297604">
    <property type="component" value="Unassembled WGS sequence"/>
</dbReference>
<reference evidence="1 2" key="1">
    <citation type="submission" date="2019-03" db="EMBL/GenBank/DDBJ databases">
        <title>Genomics of glacier-inhabiting Cryobacterium strains.</title>
        <authorList>
            <person name="Liu Q."/>
            <person name="Xin Y.-H."/>
        </authorList>
    </citation>
    <scope>NUCLEOTIDE SEQUENCE [LARGE SCALE GENOMIC DNA]</scope>
    <source>
        <strain evidence="1 2">MDB1-5</strain>
    </source>
</reference>
<name>A0ABY2IPJ1_9MICO</name>
<organism evidence="1 2">
    <name type="scientific">Cryobacterium glucosi</name>
    <dbReference type="NCBI Taxonomy" id="1259175"/>
    <lineage>
        <taxon>Bacteria</taxon>
        <taxon>Bacillati</taxon>
        <taxon>Actinomycetota</taxon>
        <taxon>Actinomycetes</taxon>
        <taxon>Micrococcales</taxon>
        <taxon>Microbacteriaceae</taxon>
        <taxon>Cryobacterium</taxon>
    </lineage>
</organism>
<evidence type="ECO:0000313" key="1">
    <source>
        <dbReference type="EMBL" id="TFC21836.1"/>
    </source>
</evidence>
<sequence length="122" mass="12474">MKRITYAGGSIVTGDAVTAALLDFATHLDPGAGSLTVDIPVRETNGATTTHTFLFGPASQFEVADAENLPTGDEGELFPVPVFPTSRPVAVTEPSPAAETGAEDFNRAILDIDGGLGQGATT</sequence>
<keyword evidence="2" id="KW-1185">Reference proteome</keyword>
<comment type="caution">
    <text evidence="1">The sequence shown here is derived from an EMBL/GenBank/DDBJ whole genome shotgun (WGS) entry which is preliminary data.</text>
</comment>
<gene>
    <name evidence="1" type="ORF">E3O46_06400</name>
</gene>
<protein>
    <submittedName>
        <fullName evidence="1">Uncharacterized protein</fullName>
    </submittedName>
</protein>
<evidence type="ECO:0000313" key="2">
    <source>
        <dbReference type="Proteomes" id="UP000297604"/>
    </source>
</evidence>
<dbReference type="EMBL" id="SOFS01000015">
    <property type="protein sequence ID" value="TFC21836.1"/>
    <property type="molecule type" value="Genomic_DNA"/>
</dbReference>
<accession>A0ABY2IPJ1</accession>
<dbReference type="RefSeq" id="WP_134558537.1">
    <property type="nucleotide sequence ID" value="NZ_SOFS01000015.1"/>
</dbReference>
<proteinExistence type="predicted"/>